<sequence length="63" mass="7008">MTRITRSTEDRALFGICGGIAGHFGISSFLVRLVFLLTPASPLIYLILGMLIPEKHTSLYERN</sequence>
<gene>
    <name evidence="3" type="ORF">ABID49_000353</name>
</gene>
<keyword evidence="4" id="KW-1185">Reference proteome</keyword>
<evidence type="ECO:0000313" key="3">
    <source>
        <dbReference type="EMBL" id="MET3574477.1"/>
    </source>
</evidence>
<keyword evidence="1" id="KW-0812">Transmembrane</keyword>
<protein>
    <submittedName>
        <fullName evidence="3">Phage shock protein PspC (Stress-responsive transcriptional regulator)</fullName>
    </submittedName>
</protein>
<keyword evidence="1" id="KW-1133">Transmembrane helix</keyword>
<comment type="caution">
    <text evidence="3">The sequence shown here is derived from an EMBL/GenBank/DDBJ whole genome shotgun (WGS) entry which is preliminary data.</text>
</comment>
<proteinExistence type="predicted"/>
<dbReference type="Pfam" id="PF04024">
    <property type="entry name" value="PspC"/>
    <property type="match status" value="1"/>
</dbReference>
<dbReference type="RefSeq" id="WP_354194676.1">
    <property type="nucleotide sequence ID" value="NZ_JBEPLW010000001.1"/>
</dbReference>
<evidence type="ECO:0000313" key="4">
    <source>
        <dbReference type="Proteomes" id="UP001549099"/>
    </source>
</evidence>
<accession>A0ABV2G8T6</accession>
<name>A0ABV2G8T6_9BACL</name>
<evidence type="ECO:0000256" key="1">
    <source>
        <dbReference type="SAM" id="Phobius"/>
    </source>
</evidence>
<reference evidence="3 4" key="1">
    <citation type="submission" date="2024-06" db="EMBL/GenBank/DDBJ databases">
        <title>Genomic Encyclopedia of Type Strains, Phase IV (KMG-IV): sequencing the most valuable type-strain genomes for metagenomic binning, comparative biology and taxonomic classification.</title>
        <authorList>
            <person name="Goeker M."/>
        </authorList>
    </citation>
    <scope>NUCLEOTIDE SEQUENCE [LARGE SCALE GENOMIC DNA]</scope>
    <source>
        <strain evidence="3 4">DSM 26128</strain>
    </source>
</reference>
<dbReference type="Proteomes" id="UP001549099">
    <property type="component" value="Unassembled WGS sequence"/>
</dbReference>
<keyword evidence="1" id="KW-0472">Membrane</keyword>
<dbReference type="InterPro" id="IPR007168">
    <property type="entry name" value="Phageshock_PspC_N"/>
</dbReference>
<feature type="domain" description="Phage shock protein PspC N-terminal" evidence="2">
    <location>
        <begin position="3"/>
        <end position="55"/>
    </location>
</feature>
<dbReference type="EMBL" id="JBEPLW010000001">
    <property type="protein sequence ID" value="MET3574477.1"/>
    <property type="molecule type" value="Genomic_DNA"/>
</dbReference>
<evidence type="ECO:0000259" key="2">
    <source>
        <dbReference type="Pfam" id="PF04024"/>
    </source>
</evidence>
<organism evidence="3 4">
    <name type="scientific">Bhargavaea ullalensis</name>
    <dbReference type="NCBI Taxonomy" id="1265685"/>
    <lineage>
        <taxon>Bacteria</taxon>
        <taxon>Bacillati</taxon>
        <taxon>Bacillota</taxon>
        <taxon>Bacilli</taxon>
        <taxon>Bacillales</taxon>
        <taxon>Caryophanaceae</taxon>
        <taxon>Bhargavaea</taxon>
    </lineage>
</organism>
<feature type="transmembrane region" description="Helical" evidence="1">
    <location>
        <begin position="12"/>
        <end position="30"/>
    </location>
</feature>